<reference evidence="10" key="1">
    <citation type="submission" date="2018-05" db="EMBL/GenBank/DDBJ databases">
        <authorList>
            <person name="Lanie J.A."/>
            <person name="Ng W.-L."/>
            <person name="Kazmierczak K.M."/>
            <person name="Andrzejewski T.M."/>
            <person name="Davidsen T.M."/>
            <person name="Wayne K.J."/>
            <person name="Tettelin H."/>
            <person name="Glass J.I."/>
            <person name="Rusch D."/>
            <person name="Podicherti R."/>
            <person name="Tsui H.-C.T."/>
            <person name="Winkler M.E."/>
        </authorList>
    </citation>
    <scope>NUCLEOTIDE SEQUENCE</scope>
</reference>
<dbReference type="PROSITE" id="PS00153">
    <property type="entry name" value="ATPASE_GAMMA"/>
    <property type="match status" value="1"/>
</dbReference>
<proteinExistence type="inferred from homology"/>
<dbReference type="InterPro" id="IPR035968">
    <property type="entry name" value="ATP_synth_F1_ATPase_gsu"/>
</dbReference>
<dbReference type="Pfam" id="PF00231">
    <property type="entry name" value="ATP-synt"/>
    <property type="match status" value="1"/>
</dbReference>
<dbReference type="GO" id="GO:0045259">
    <property type="term" value="C:proton-transporting ATP synthase complex"/>
    <property type="evidence" value="ECO:0007669"/>
    <property type="project" value="UniProtKB-KW"/>
</dbReference>
<keyword evidence="5" id="KW-0375">Hydrogen ion transport</keyword>
<dbReference type="EMBL" id="UINC01002952">
    <property type="protein sequence ID" value="SVA01916.1"/>
    <property type="molecule type" value="Genomic_DNA"/>
</dbReference>
<dbReference type="Gene3D" id="1.10.287.80">
    <property type="entry name" value="ATP synthase, gamma subunit, helix hairpin domain"/>
    <property type="match status" value="1"/>
</dbReference>
<name>A0A381SD42_9ZZZZ</name>
<dbReference type="PRINTS" id="PR00126">
    <property type="entry name" value="ATPASEGAMMA"/>
</dbReference>
<evidence type="ECO:0000313" key="10">
    <source>
        <dbReference type="EMBL" id="SVA01916.1"/>
    </source>
</evidence>
<accession>A0A381SD42</accession>
<dbReference type="NCBIfam" id="TIGR01146">
    <property type="entry name" value="ATPsyn_F1gamma"/>
    <property type="match status" value="1"/>
</dbReference>
<comment type="similarity">
    <text evidence="3">Belongs to the ATPase gamma chain family.</text>
</comment>
<dbReference type="FunFam" id="3.40.1380.10:FF:000006">
    <property type="entry name" value="ATP synthase gamma chain"/>
    <property type="match status" value="1"/>
</dbReference>
<evidence type="ECO:0000256" key="4">
    <source>
        <dbReference type="ARBA" id="ARBA00022448"/>
    </source>
</evidence>
<keyword evidence="7" id="KW-0472">Membrane</keyword>
<evidence type="ECO:0000256" key="7">
    <source>
        <dbReference type="ARBA" id="ARBA00023136"/>
    </source>
</evidence>
<evidence type="ECO:0000256" key="2">
    <source>
        <dbReference type="ARBA" id="ARBA00004170"/>
    </source>
</evidence>
<dbReference type="PANTHER" id="PTHR11693">
    <property type="entry name" value="ATP SYNTHASE GAMMA CHAIN"/>
    <property type="match status" value="1"/>
</dbReference>
<evidence type="ECO:0000256" key="8">
    <source>
        <dbReference type="ARBA" id="ARBA00023196"/>
    </source>
</evidence>
<keyword evidence="9" id="KW-0066">ATP synthesis</keyword>
<evidence type="ECO:0000256" key="1">
    <source>
        <dbReference type="ARBA" id="ARBA00003456"/>
    </source>
</evidence>
<dbReference type="PANTHER" id="PTHR11693:SF22">
    <property type="entry name" value="ATP SYNTHASE SUBUNIT GAMMA, MITOCHONDRIAL"/>
    <property type="match status" value="1"/>
</dbReference>
<dbReference type="Gene3D" id="3.40.1380.10">
    <property type="match status" value="1"/>
</dbReference>
<dbReference type="GO" id="GO:0046933">
    <property type="term" value="F:proton-transporting ATP synthase activity, rotational mechanism"/>
    <property type="evidence" value="ECO:0007669"/>
    <property type="project" value="InterPro"/>
</dbReference>
<comment type="subcellular location">
    <subcellularLocation>
        <location evidence="2">Membrane</location>
        <topology evidence="2">Peripheral membrane protein</topology>
    </subcellularLocation>
</comment>
<keyword evidence="6" id="KW-0406">Ion transport</keyword>
<sequence length="311" mass="33776">MAGGRERVLRRRIGSVQNTKKITRAMELIAATRVAKAQQLARAARPYANQITTVIENLAAGGAEVDHPLLREAEQVQMVGVIVIASDRGLAGPYNSSVIRAAERQVQNARAEGADYSLIVVGKKARDYFTFRNYSVDSYTTGISDKPSYEDARALAETVADMFVEGRVDRVELVYTEFLSLGSQRVTVRRFLPLESTKTIAAEGAGRAEVAASFEFEPSPEGVLEALLPRYVEARLFGALLEAAASEHANRQRAMKAATDNAEELITKLSREMNQARQDAITTEIMEIVGGAEALGGDQETKDLTPVGAEA</sequence>
<evidence type="ECO:0000256" key="6">
    <source>
        <dbReference type="ARBA" id="ARBA00023065"/>
    </source>
</evidence>
<comment type="function">
    <text evidence="1">Produces ATP from ADP in the presence of a proton gradient across the membrane. The gamma chain is believed to be important in regulating ATPase activity and the flow of protons through the CF(0) complex.</text>
</comment>
<keyword evidence="4" id="KW-0813">Transport</keyword>
<evidence type="ECO:0000256" key="9">
    <source>
        <dbReference type="ARBA" id="ARBA00023310"/>
    </source>
</evidence>
<dbReference type="InterPro" id="IPR000131">
    <property type="entry name" value="ATP_synth_F1_gsu"/>
</dbReference>
<dbReference type="AlphaFoldDB" id="A0A381SD42"/>
<evidence type="ECO:0000256" key="5">
    <source>
        <dbReference type="ARBA" id="ARBA00022781"/>
    </source>
</evidence>
<evidence type="ECO:0000256" key="3">
    <source>
        <dbReference type="ARBA" id="ARBA00007681"/>
    </source>
</evidence>
<dbReference type="CDD" id="cd12151">
    <property type="entry name" value="F1-ATPase_gamma"/>
    <property type="match status" value="1"/>
</dbReference>
<gene>
    <name evidence="10" type="ORF">METZ01_LOCUS54770</name>
</gene>
<dbReference type="SUPFAM" id="SSF52943">
    <property type="entry name" value="ATP synthase (F1-ATPase), gamma subunit"/>
    <property type="match status" value="1"/>
</dbReference>
<dbReference type="InterPro" id="IPR023632">
    <property type="entry name" value="ATP_synth_F1_gsu_CS"/>
</dbReference>
<keyword evidence="8" id="KW-0139">CF(1)</keyword>
<dbReference type="NCBIfam" id="NF004145">
    <property type="entry name" value="PRK05621.1-2"/>
    <property type="match status" value="1"/>
</dbReference>
<evidence type="ECO:0008006" key="11">
    <source>
        <dbReference type="Google" id="ProtNLM"/>
    </source>
</evidence>
<dbReference type="HAMAP" id="MF_00815">
    <property type="entry name" value="ATP_synth_gamma_bact"/>
    <property type="match status" value="1"/>
</dbReference>
<organism evidence="10">
    <name type="scientific">marine metagenome</name>
    <dbReference type="NCBI Taxonomy" id="408172"/>
    <lineage>
        <taxon>unclassified sequences</taxon>
        <taxon>metagenomes</taxon>
        <taxon>ecological metagenomes</taxon>
    </lineage>
</organism>
<protein>
    <recommendedName>
        <fullName evidence="11">ATP synthase gamma chain</fullName>
    </recommendedName>
</protein>